<evidence type="ECO:0000256" key="1">
    <source>
        <dbReference type="SAM" id="MobiDB-lite"/>
    </source>
</evidence>
<evidence type="ECO:0000313" key="2">
    <source>
        <dbReference type="EMBL" id="KAK6353611.1"/>
    </source>
</evidence>
<evidence type="ECO:0008006" key="4">
    <source>
        <dbReference type="Google" id="ProtNLM"/>
    </source>
</evidence>
<evidence type="ECO:0000313" key="3">
    <source>
        <dbReference type="Proteomes" id="UP001375240"/>
    </source>
</evidence>
<sequence length="720" mass="81263">MTEIEPSSRLAYPENSKVRRQYITACSILENIPPSESHAQRRENIGLGLPQESKRYKAPKPSRLTKDLHTLSNNLAFLLKTDEKGDDVAVAITGVTIDKVRMFISCDVLEEDRADDARGLRIRQARIEKHMHALFDIVQRRHGHSDNEKLRLRTEFELISTQITYSLKMIKSRFQDLSRTVEHLKTLDLSHHQFEPSRMTNALGTKFHVPPLPKDVYHQDSAIGKRLKEIYLLSSTSQDRTDEITAFFDSKGRLRINHLTKQDFIVWHTLFLTAFDSISSLVYAACEAQAKNDKKALAASIVKLFRGLNLLMAMTGNSRVFRQWASVVQEINLNQPHDRASTRVENVSPDSRLARGPHSVPHPASHAAESPASPTSQSPWRDTLRALAGDFLPGTLSGRWRTGGSPSKVTAPLSGSAETGEAGDQPKSNGSQNPQMSESNIIKEAESILPDGNNEDRGADTGTSVPPKDSNSDDESDTPREILLENRLRTSNEIFIKISQACAHVRAIQLLLRNDLVARLIPRRTLSLEMVPTDLDSSFEFEFEAENLSESLARMLYRNREQDNYSASERAEKFIAAIPKLVRNQKRQNHLLSLHTAKPTVKAVYHAETLLLDHVLHRNPVKNWHNRCFGISRQPCLSCEAILQWYDLELFQIHTRSGDGRTHVVAIPRGIPMLHQILPMIYQLIVDTAEAEVQTIYTKEREDSAEVHSEIDDSYLSSVD</sequence>
<comment type="caution">
    <text evidence="2">The sequence shown here is derived from an EMBL/GenBank/DDBJ whole genome shotgun (WGS) entry which is preliminary data.</text>
</comment>
<feature type="region of interest" description="Disordered" evidence="1">
    <location>
        <begin position="338"/>
        <end position="380"/>
    </location>
</feature>
<name>A0AAV9V7R4_9PEZI</name>
<feature type="compositionally biased region" description="Low complexity" evidence="1">
    <location>
        <begin position="357"/>
        <end position="376"/>
    </location>
</feature>
<dbReference type="Proteomes" id="UP001375240">
    <property type="component" value="Unassembled WGS sequence"/>
</dbReference>
<organism evidence="2 3">
    <name type="scientific">Orbilia brochopaga</name>
    <dbReference type="NCBI Taxonomy" id="3140254"/>
    <lineage>
        <taxon>Eukaryota</taxon>
        <taxon>Fungi</taxon>
        <taxon>Dikarya</taxon>
        <taxon>Ascomycota</taxon>
        <taxon>Pezizomycotina</taxon>
        <taxon>Orbiliomycetes</taxon>
        <taxon>Orbiliales</taxon>
        <taxon>Orbiliaceae</taxon>
        <taxon>Orbilia</taxon>
    </lineage>
</organism>
<protein>
    <recommendedName>
        <fullName evidence="4">Ras-GEF domain-containing protein</fullName>
    </recommendedName>
</protein>
<proteinExistence type="predicted"/>
<accession>A0AAV9V7R4</accession>
<reference evidence="2 3" key="1">
    <citation type="submission" date="2019-10" db="EMBL/GenBank/DDBJ databases">
        <authorList>
            <person name="Palmer J.M."/>
        </authorList>
    </citation>
    <scope>NUCLEOTIDE SEQUENCE [LARGE SCALE GENOMIC DNA]</scope>
    <source>
        <strain evidence="2 3">TWF696</strain>
    </source>
</reference>
<keyword evidence="3" id="KW-1185">Reference proteome</keyword>
<feature type="compositionally biased region" description="Polar residues" evidence="1">
    <location>
        <begin position="426"/>
        <end position="437"/>
    </location>
</feature>
<feature type="region of interest" description="Disordered" evidence="1">
    <location>
        <begin position="395"/>
        <end position="437"/>
    </location>
</feature>
<feature type="region of interest" description="Disordered" evidence="1">
    <location>
        <begin position="449"/>
        <end position="480"/>
    </location>
</feature>
<gene>
    <name evidence="2" type="ORF">TWF696_005574</name>
</gene>
<dbReference type="EMBL" id="JAVHNQ010000003">
    <property type="protein sequence ID" value="KAK6353611.1"/>
    <property type="molecule type" value="Genomic_DNA"/>
</dbReference>
<dbReference type="AlphaFoldDB" id="A0AAV9V7R4"/>